<evidence type="ECO:0000313" key="2">
    <source>
        <dbReference type="Proteomes" id="UP001222027"/>
    </source>
</evidence>
<reference evidence="1 2" key="1">
    <citation type="submission" date="2022-12" db="EMBL/GenBank/DDBJ databases">
        <title>Chromosome-scale assembly of the Ensete ventricosum genome.</title>
        <authorList>
            <person name="Dussert Y."/>
            <person name="Stocks J."/>
            <person name="Wendawek A."/>
            <person name="Woldeyes F."/>
            <person name="Nichols R.A."/>
            <person name="Borrell J.S."/>
        </authorList>
    </citation>
    <scope>NUCLEOTIDE SEQUENCE [LARGE SCALE GENOMIC DNA]</scope>
    <source>
        <strain evidence="2">cv. Maze</strain>
        <tissue evidence="1">Seeds</tissue>
    </source>
</reference>
<accession>A0AAV8PF90</accession>
<evidence type="ECO:0000313" key="1">
    <source>
        <dbReference type="EMBL" id="KAJ8479716.1"/>
    </source>
</evidence>
<comment type="caution">
    <text evidence="1">The sequence shown here is derived from an EMBL/GenBank/DDBJ whole genome shotgun (WGS) entry which is preliminary data.</text>
</comment>
<name>A0AAV8PF90_ENSVE</name>
<gene>
    <name evidence="1" type="ORF">OPV22_023443</name>
</gene>
<keyword evidence="2" id="KW-1185">Reference proteome</keyword>
<sequence length="104" mass="11670">MEAECKSVHDPFYCHHQRGNCSGHFMSMKPEMIGAKAEDRRVRPAVRRIMEHGAEFADGTVEEFDVAYTSLISVLNDKDYYSVSEINVHAFACLLIAKPMSSGT</sequence>
<protein>
    <submittedName>
        <fullName evidence="1">Uncharacterized protein</fullName>
    </submittedName>
</protein>
<proteinExistence type="predicted"/>
<dbReference type="Proteomes" id="UP001222027">
    <property type="component" value="Unassembled WGS sequence"/>
</dbReference>
<dbReference type="EMBL" id="JAQQAF010000006">
    <property type="protein sequence ID" value="KAJ8479716.1"/>
    <property type="molecule type" value="Genomic_DNA"/>
</dbReference>
<organism evidence="1 2">
    <name type="scientific">Ensete ventricosum</name>
    <name type="common">Abyssinian banana</name>
    <name type="synonym">Musa ensete</name>
    <dbReference type="NCBI Taxonomy" id="4639"/>
    <lineage>
        <taxon>Eukaryota</taxon>
        <taxon>Viridiplantae</taxon>
        <taxon>Streptophyta</taxon>
        <taxon>Embryophyta</taxon>
        <taxon>Tracheophyta</taxon>
        <taxon>Spermatophyta</taxon>
        <taxon>Magnoliopsida</taxon>
        <taxon>Liliopsida</taxon>
        <taxon>Zingiberales</taxon>
        <taxon>Musaceae</taxon>
        <taxon>Ensete</taxon>
    </lineage>
</organism>
<dbReference type="AlphaFoldDB" id="A0AAV8PF90"/>